<organism evidence="1 2">
    <name type="scientific">Sphingomonas insulae</name>
    <dbReference type="NCBI Taxonomy" id="424800"/>
    <lineage>
        <taxon>Bacteria</taxon>
        <taxon>Pseudomonadati</taxon>
        <taxon>Pseudomonadota</taxon>
        <taxon>Alphaproteobacteria</taxon>
        <taxon>Sphingomonadales</taxon>
        <taxon>Sphingomonadaceae</taxon>
        <taxon>Sphingomonas</taxon>
    </lineage>
</organism>
<protein>
    <recommendedName>
        <fullName evidence="3">TonB C-terminal domain-containing protein</fullName>
    </recommendedName>
</protein>
<evidence type="ECO:0000313" key="2">
    <source>
        <dbReference type="Proteomes" id="UP001500238"/>
    </source>
</evidence>
<name>A0ABN1HQT1_9SPHN</name>
<proteinExistence type="predicted"/>
<accession>A0ABN1HQT1</accession>
<comment type="caution">
    <text evidence="1">The sequence shown here is derived from an EMBL/GenBank/DDBJ whole genome shotgun (WGS) entry which is preliminary data.</text>
</comment>
<dbReference type="EMBL" id="BAAAES010000007">
    <property type="protein sequence ID" value="GAA0663475.1"/>
    <property type="molecule type" value="Genomic_DNA"/>
</dbReference>
<keyword evidence="2" id="KW-1185">Reference proteome</keyword>
<dbReference type="Proteomes" id="UP001500238">
    <property type="component" value="Unassembled WGS sequence"/>
</dbReference>
<evidence type="ECO:0008006" key="3">
    <source>
        <dbReference type="Google" id="ProtNLM"/>
    </source>
</evidence>
<sequence>MIDPRAVIGTSFVHAALAAVLAGVFAPFPIIICADCGGGWWFPEPDPIAAFELGSRINVYPIDAVPTPVVASGSPMAVVLRRPCAGQDPVDRLPQLIDARLPSATDVGNLTACVHITATGRPDAIRVVSRSSRQATVVLRRLIPTWTFMPAYRNERPVDSWVEVQAVR</sequence>
<gene>
    <name evidence="1" type="ORF">GCM10009102_10780</name>
</gene>
<dbReference type="RefSeq" id="WP_163958735.1">
    <property type="nucleotide sequence ID" value="NZ_BAAAES010000007.1"/>
</dbReference>
<dbReference type="SUPFAM" id="SSF74653">
    <property type="entry name" value="TolA/TonB C-terminal domain"/>
    <property type="match status" value="1"/>
</dbReference>
<evidence type="ECO:0000313" key="1">
    <source>
        <dbReference type="EMBL" id="GAA0663475.1"/>
    </source>
</evidence>
<reference evidence="1 2" key="1">
    <citation type="journal article" date="2019" name="Int. J. Syst. Evol. Microbiol.">
        <title>The Global Catalogue of Microorganisms (GCM) 10K type strain sequencing project: providing services to taxonomists for standard genome sequencing and annotation.</title>
        <authorList>
            <consortium name="The Broad Institute Genomics Platform"/>
            <consortium name="The Broad Institute Genome Sequencing Center for Infectious Disease"/>
            <person name="Wu L."/>
            <person name="Ma J."/>
        </authorList>
    </citation>
    <scope>NUCLEOTIDE SEQUENCE [LARGE SCALE GENOMIC DNA]</scope>
    <source>
        <strain evidence="1 2">JCM 14603</strain>
    </source>
</reference>